<dbReference type="Gene3D" id="2.40.50.140">
    <property type="entry name" value="Nucleic acid-binding proteins"/>
    <property type="match status" value="1"/>
</dbReference>
<sequence length="132" mass="14268">MASGAAEDAVRRCKAIAEYQKNLLQHKELESRVLAARENLRASKEEFAKKAKNEDDLKSLQSVGQIIGKVRRPLNNERLIVKASSGGARKAVIVKASSKVDEEVVLGNELGGEDGGGGGKEGEEKDQEEKSH</sequence>
<comment type="caution">
    <text evidence="2">The sequence shown here is derived from an EMBL/GenBank/DDBJ whole genome shotgun (WGS) entry which is preliminary data.</text>
</comment>
<gene>
    <name evidence="2" type="ORF">FEM48_Zijuj09G0100400</name>
</gene>
<reference evidence="2" key="1">
    <citation type="journal article" date="2021" name="Front. Plant Sci.">
        <title>Chromosome-Scale Genome Assembly for Chinese Sour Jujube and Insights Into Its Genome Evolution and Domestication Signature.</title>
        <authorList>
            <person name="Shen L.-Y."/>
            <person name="Luo H."/>
            <person name="Wang X.-L."/>
            <person name="Wang X.-M."/>
            <person name="Qiu X.-J."/>
            <person name="Liu H."/>
            <person name="Zhou S.-S."/>
            <person name="Jia K.-H."/>
            <person name="Nie S."/>
            <person name="Bao Y.-T."/>
            <person name="Zhang R.-G."/>
            <person name="Yun Q.-Z."/>
            <person name="Chai Y.-H."/>
            <person name="Lu J.-Y."/>
            <person name="Li Y."/>
            <person name="Zhao S.-W."/>
            <person name="Mao J.-F."/>
            <person name="Jia S.-G."/>
            <person name="Mao Y.-M."/>
        </authorList>
    </citation>
    <scope>NUCLEOTIDE SEQUENCE</scope>
    <source>
        <strain evidence="2">AT0</strain>
        <tissue evidence="2">Leaf</tissue>
    </source>
</reference>
<dbReference type="EMBL" id="JAEACU010000009">
    <property type="protein sequence ID" value="KAH7517777.1"/>
    <property type="molecule type" value="Genomic_DNA"/>
</dbReference>
<dbReference type="Proteomes" id="UP000813462">
    <property type="component" value="Unassembled WGS sequence"/>
</dbReference>
<accession>A0A978USC7</accession>
<organism evidence="2 3">
    <name type="scientific">Ziziphus jujuba var. spinosa</name>
    <dbReference type="NCBI Taxonomy" id="714518"/>
    <lineage>
        <taxon>Eukaryota</taxon>
        <taxon>Viridiplantae</taxon>
        <taxon>Streptophyta</taxon>
        <taxon>Embryophyta</taxon>
        <taxon>Tracheophyta</taxon>
        <taxon>Spermatophyta</taxon>
        <taxon>Magnoliopsida</taxon>
        <taxon>eudicotyledons</taxon>
        <taxon>Gunneridae</taxon>
        <taxon>Pentapetalae</taxon>
        <taxon>rosids</taxon>
        <taxon>fabids</taxon>
        <taxon>Rosales</taxon>
        <taxon>Rhamnaceae</taxon>
        <taxon>Paliureae</taxon>
        <taxon>Ziziphus</taxon>
    </lineage>
</organism>
<evidence type="ECO:0000313" key="3">
    <source>
        <dbReference type="Proteomes" id="UP000813462"/>
    </source>
</evidence>
<dbReference type="AlphaFoldDB" id="A0A978USC7"/>
<feature type="compositionally biased region" description="Basic and acidic residues" evidence="1">
    <location>
        <begin position="120"/>
        <end position="132"/>
    </location>
</feature>
<evidence type="ECO:0000313" key="2">
    <source>
        <dbReference type="EMBL" id="KAH7517777.1"/>
    </source>
</evidence>
<proteinExistence type="predicted"/>
<feature type="region of interest" description="Disordered" evidence="1">
    <location>
        <begin position="105"/>
        <end position="132"/>
    </location>
</feature>
<feature type="compositionally biased region" description="Gly residues" evidence="1">
    <location>
        <begin position="109"/>
        <end position="119"/>
    </location>
</feature>
<evidence type="ECO:0000256" key="1">
    <source>
        <dbReference type="SAM" id="MobiDB-lite"/>
    </source>
</evidence>
<name>A0A978USC7_ZIZJJ</name>
<dbReference type="InterPro" id="IPR012340">
    <property type="entry name" value="NA-bd_OB-fold"/>
</dbReference>
<protein>
    <submittedName>
        <fullName evidence="2">Uncharacterized protein</fullName>
    </submittedName>
</protein>